<proteinExistence type="predicted"/>
<evidence type="ECO:0000313" key="3">
    <source>
        <dbReference type="Proteomes" id="UP000242814"/>
    </source>
</evidence>
<dbReference type="EMBL" id="LZYO01000237">
    <property type="protein sequence ID" value="ODH23744.1"/>
    <property type="molecule type" value="Genomic_DNA"/>
</dbReference>
<feature type="compositionally biased region" description="Polar residues" evidence="1">
    <location>
        <begin position="37"/>
        <end position="49"/>
    </location>
</feature>
<organism evidence="2 3">
    <name type="scientific">Paracoccidioides brasiliensis</name>
    <dbReference type="NCBI Taxonomy" id="121759"/>
    <lineage>
        <taxon>Eukaryota</taxon>
        <taxon>Fungi</taxon>
        <taxon>Dikarya</taxon>
        <taxon>Ascomycota</taxon>
        <taxon>Pezizomycotina</taxon>
        <taxon>Eurotiomycetes</taxon>
        <taxon>Eurotiomycetidae</taxon>
        <taxon>Onygenales</taxon>
        <taxon>Ajellomycetaceae</taxon>
        <taxon>Paracoccidioides</taxon>
    </lineage>
</organism>
<evidence type="ECO:0000256" key="1">
    <source>
        <dbReference type="SAM" id="MobiDB-lite"/>
    </source>
</evidence>
<evidence type="ECO:0000313" key="2">
    <source>
        <dbReference type="EMBL" id="ODH23744.1"/>
    </source>
</evidence>
<comment type="caution">
    <text evidence="2">The sequence shown here is derived from an EMBL/GenBank/DDBJ whole genome shotgun (WGS) entry which is preliminary data.</text>
</comment>
<gene>
    <name evidence="2" type="ORF">ACO22_05363</name>
</gene>
<protein>
    <submittedName>
        <fullName evidence="2">Uncharacterized protein</fullName>
    </submittedName>
</protein>
<accession>A0A1D2JAH2</accession>
<dbReference type="AlphaFoldDB" id="A0A1D2JAH2"/>
<dbReference type="VEuPathDB" id="FungiDB:PADG_00675"/>
<name>A0A1D2JAH2_PARBR</name>
<sequence>MEATRAICLRSLSKQRSSFAQFAQESRRLLSFLRGQQPHQPSVRSTEYSTPKRHPDNPSNRHSTLSKDAEKHLSSILDHPLFRIVPDKPLPRKGQQDNVQDTANVKRKLSENPLGLLDELIASGRADHNTLSSCLKAHSSLPHFSSKPSDAIESSAVGSRIVAWYSAADLKSRLCFFGSCVTMSMVVPYMVAGRLQYVIMDWVKMLSTPISPDFARELANTLLPSRRLCLTNLLHEFVTAEIKHGHGIQSALKYFIRTCELLPPGDKFWNGKRNPFCAALRSTGCQLAAWISSHNQTPDVQGIPVEIFEEFCRLSDHLSKDTFFWGAGLPLYHPTKPDAQPALSYLKRMSLQPEVQIRPGRRKHLLRLSLDAAQLFLEQKQYSEASWLLAHAKKFIGDERFASEQSSERFNPQATLASGQLLNGITTRDGAEVMRIRSVNNHLALEGHRAFIHVPMTSQTALKTFRDNAAV</sequence>
<feature type="region of interest" description="Disordered" evidence="1">
    <location>
        <begin position="33"/>
        <end position="70"/>
    </location>
</feature>
<reference evidence="2 3" key="1">
    <citation type="submission" date="2016-06" db="EMBL/GenBank/DDBJ databases">
        <authorList>
            <person name="Kjaerup R.B."/>
            <person name="Dalgaard T.S."/>
            <person name="Juul-Madsen H.R."/>
        </authorList>
    </citation>
    <scope>NUCLEOTIDE SEQUENCE [LARGE SCALE GENOMIC DNA]</scope>
    <source>
        <strain evidence="2 3">Pb300</strain>
    </source>
</reference>
<dbReference type="VEuPathDB" id="FungiDB:PABG_02265"/>
<dbReference type="Proteomes" id="UP000242814">
    <property type="component" value="Unassembled WGS sequence"/>
</dbReference>